<comment type="caution">
    <text evidence="1">The sequence shown here is derived from an EMBL/GenBank/DDBJ whole genome shotgun (WGS) entry which is preliminary data.</text>
</comment>
<dbReference type="OrthoDB" id="77041at2157"/>
<reference evidence="2" key="1">
    <citation type="journal article" date="2016" name="Genome Announc.">
        <title>Draft Genome Sequences of Methanobrevibacter curvatus DSM11111, Methanobrevibacter cuticularis DSM11139, Methanobrevibacter filiformis DSM11501, and Methanobrevibacter oralis DSM7256.</title>
        <authorList>
            <person name="Poehlein A."/>
            <person name="Seedorf H."/>
        </authorList>
    </citation>
    <scope>NUCLEOTIDE SEQUENCE [LARGE SCALE GENOMIC DNA]</scope>
    <source>
        <strain evidence="2">DSM 7256 / JCM 30027 / ZR</strain>
    </source>
</reference>
<dbReference type="RefSeq" id="WP_042694410.1">
    <property type="nucleotide sequence ID" value="NZ_CABMAB010000036.1"/>
</dbReference>
<dbReference type="EMBL" id="LWMU01000056">
    <property type="protein sequence ID" value="KZX13212.1"/>
    <property type="molecule type" value="Genomic_DNA"/>
</dbReference>
<dbReference type="PATRIC" id="fig|66851.6.peg.897"/>
<evidence type="ECO:0000313" key="2">
    <source>
        <dbReference type="Proteomes" id="UP000077428"/>
    </source>
</evidence>
<accession>A0A166BE21</accession>
<organism evidence="1 2">
    <name type="scientific">Methanobrevibacter oralis</name>
    <dbReference type="NCBI Taxonomy" id="66851"/>
    <lineage>
        <taxon>Archaea</taxon>
        <taxon>Methanobacteriati</taxon>
        <taxon>Methanobacteriota</taxon>
        <taxon>Methanomada group</taxon>
        <taxon>Methanobacteria</taxon>
        <taxon>Methanobacteriales</taxon>
        <taxon>Methanobacteriaceae</taxon>
        <taxon>Methanobrevibacter</taxon>
    </lineage>
</organism>
<keyword evidence="2" id="KW-1185">Reference proteome</keyword>
<dbReference type="Proteomes" id="UP000077428">
    <property type="component" value="Unassembled WGS sequence"/>
</dbReference>
<dbReference type="AlphaFoldDB" id="A0A166BE21"/>
<name>A0A166BE21_METOA</name>
<sequence>MKIEEIEHHDLKNYINAIYLHGENKNKEAIEKTEEQIKEYLNSHEFIISIENKKPIKIPYGLIEDEKYVVPIYTDLKEYEKGLEYYSLNEMGENKDYEIKKLCEYKKINEDPNFLGYLINMASVSYITLL</sequence>
<gene>
    <name evidence="1" type="ORF">MBORA_08170</name>
</gene>
<protein>
    <recommendedName>
        <fullName evidence="3">SseB protein N-terminal domain-containing protein</fullName>
    </recommendedName>
</protein>
<evidence type="ECO:0008006" key="3">
    <source>
        <dbReference type="Google" id="ProtNLM"/>
    </source>
</evidence>
<evidence type="ECO:0000313" key="1">
    <source>
        <dbReference type="EMBL" id="KZX13212.1"/>
    </source>
</evidence>
<proteinExistence type="predicted"/>